<gene>
    <name evidence="3" type="ORF">HAX54_040765</name>
</gene>
<evidence type="ECO:0000259" key="2">
    <source>
        <dbReference type="Pfam" id="PF03478"/>
    </source>
</evidence>
<keyword evidence="1" id="KW-0732">Signal</keyword>
<comment type="caution">
    <text evidence="3">The sequence shown here is derived from an EMBL/GenBank/DDBJ whole genome shotgun (WGS) entry which is preliminary data.</text>
</comment>
<reference evidence="3 4" key="1">
    <citation type="journal article" date="2021" name="BMC Genomics">
        <title>Datura genome reveals duplications of psychoactive alkaloid biosynthetic genes and high mutation rate following tissue culture.</title>
        <authorList>
            <person name="Rajewski A."/>
            <person name="Carter-House D."/>
            <person name="Stajich J."/>
            <person name="Litt A."/>
        </authorList>
    </citation>
    <scope>NUCLEOTIDE SEQUENCE [LARGE SCALE GENOMIC DNA]</scope>
    <source>
        <strain evidence="3">AR-01</strain>
    </source>
</reference>
<evidence type="ECO:0000313" key="3">
    <source>
        <dbReference type="EMBL" id="MCD7448324.1"/>
    </source>
</evidence>
<accession>A0ABS8RNE1</accession>
<feature type="signal peptide" evidence="1">
    <location>
        <begin position="1"/>
        <end position="16"/>
    </location>
</feature>
<name>A0ABS8RNE1_DATST</name>
<sequence>MLWFFSWLAGFSTALSRVVSSFSILSPVRPSICLTKITLSKNPSTNPHDFEVAAICKNKSGAGEKLAILKPGGKILSADYTGVRSETAPRSKLNSEFYTITNELLKVERSNPFDQQSSSVKICKLVTCGTTEQSMFVDVDNLGDETSFVCHYGATSVSGSKFWGCKSNSIYYVDRFCTELDFCDLSYVVENIYVQDQS</sequence>
<dbReference type="Proteomes" id="UP000823775">
    <property type="component" value="Unassembled WGS sequence"/>
</dbReference>
<dbReference type="EMBL" id="JACEIK010000058">
    <property type="protein sequence ID" value="MCD7448324.1"/>
    <property type="molecule type" value="Genomic_DNA"/>
</dbReference>
<protein>
    <recommendedName>
        <fullName evidence="2">KIB1-4 beta-propeller domain-containing protein</fullName>
    </recommendedName>
</protein>
<evidence type="ECO:0000256" key="1">
    <source>
        <dbReference type="SAM" id="SignalP"/>
    </source>
</evidence>
<dbReference type="InterPro" id="IPR005174">
    <property type="entry name" value="KIB1-4_b-propeller"/>
</dbReference>
<feature type="chain" id="PRO_5045797755" description="KIB1-4 beta-propeller domain-containing protein" evidence="1">
    <location>
        <begin position="17"/>
        <end position="198"/>
    </location>
</feature>
<organism evidence="3 4">
    <name type="scientific">Datura stramonium</name>
    <name type="common">Jimsonweed</name>
    <name type="synonym">Common thornapple</name>
    <dbReference type="NCBI Taxonomy" id="4076"/>
    <lineage>
        <taxon>Eukaryota</taxon>
        <taxon>Viridiplantae</taxon>
        <taxon>Streptophyta</taxon>
        <taxon>Embryophyta</taxon>
        <taxon>Tracheophyta</taxon>
        <taxon>Spermatophyta</taxon>
        <taxon>Magnoliopsida</taxon>
        <taxon>eudicotyledons</taxon>
        <taxon>Gunneridae</taxon>
        <taxon>Pentapetalae</taxon>
        <taxon>asterids</taxon>
        <taxon>lamiids</taxon>
        <taxon>Solanales</taxon>
        <taxon>Solanaceae</taxon>
        <taxon>Solanoideae</taxon>
        <taxon>Datureae</taxon>
        <taxon>Datura</taxon>
    </lineage>
</organism>
<evidence type="ECO:0000313" key="4">
    <source>
        <dbReference type="Proteomes" id="UP000823775"/>
    </source>
</evidence>
<feature type="domain" description="KIB1-4 beta-propeller" evidence="2">
    <location>
        <begin position="99"/>
        <end position="178"/>
    </location>
</feature>
<dbReference type="Pfam" id="PF03478">
    <property type="entry name" value="Beta-prop_KIB1-4"/>
    <property type="match status" value="1"/>
</dbReference>
<proteinExistence type="predicted"/>
<keyword evidence="4" id="KW-1185">Reference proteome</keyword>